<dbReference type="Proteomes" id="UP000523821">
    <property type="component" value="Unassembled WGS sequence"/>
</dbReference>
<dbReference type="RefSeq" id="WP_183855516.1">
    <property type="nucleotide sequence ID" value="NZ_JACHOO010000004.1"/>
</dbReference>
<reference evidence="4 5" key="1">
    <citation type="submission" date="2020-08" db="EMBL/GenBank/DDBJ databases">
        <title>Genomic Encyclopedia of Type Strains, Phase IV (KMG-IV): sequencing the most valuable type-strain genomes for metagenomic binning, comparative biology and taxonomic classification.</title>
        <authorList>
            <person name="Goeker M."/>
        </authorList>
    </citation>
    <scope>NUCLEOTIDE SEQUENCE [LARGE SCALE GENOMIC DNA]</scope>
    <source>
        <strain evidence="4 5">DSM 16268</strain>
    </source>
</reference>
<feature type="domain" description="Carbohydrate kinase PfkB" evidence="3">
    <location>
        <begin position="20"/>
        <end position="275"/>
    </location>
</feature>
<keyword evidence="2 4" id="KW-0418">Kinase</keyword>
<gene>
    <name evidence="4" type="ORF">GGQ63_002125</name>
</gene>
<dbReference type="EMBL" id="JACHOO010000004">
    <property type="protein sequence ID" value="MBB5753059.1"/>
    <property type="molecule type" value="Genomic_DNA"/>
</dbReference>
<protein>
    <submittedName>
        <fullName evidence="4">Sugar/nucleoside kinase (Ribokinase family)</fullName>
    </submittedName>
</protein>
<evidence type="ECO:0000256" key="2">
    <source>
        <dbReference type="ARBA" id="ARBA00022777"/>
    </source>
</evidence>
<evidence type="ECO:0000313" key="5">
    <source>
        <dbReference type="Proteomes" id="UP000523821"/>
    </source>
</evidence>
<comment type="caution">
    <text evidence="4">The sequence shown here is derived from an EMBL/GenBank/DDBJ whole genome shotgun (WGS) entry which is preliminary data.</text>
</comment>
<evidence type="ECO:0000313" key="4">
    <source>
        <dbReference type="EMBL" id="MBB5753059.1"/>
    </source>
</evidence>
<name>A0A7W9FLW6_9HYPH</name>
<sequence>MTAFATLGNVTIDDLVFPDGSTMWRTPGGNAIYSALGIALWGERPDVVAPVGPDYPVEALAGRVDLSRCRPLERTLRNWGLYEEDGTRTFTFRSASRNWHAFSPTAADIDGARYAHAHLAPLPWDLHIAFAEHLRAGGAAVISVDPDDRHLDAVPPADLKRLLAAIDLFLPSLQDVAALMPGRSPADAIRALRDIAPDLPLIAVKCGQEGVLLHAAGAADLVRVGTAAQTVVDTTGAGDAFSGGALYGFARTRDPVEAALFGSVSASYAVATHGPDGLLAAVAAEAEARRARLRSTVETRPI</sequence>
<dbReference type="GO" id="GO:0016301">
    <property type="term" value="F:kinase activity"/>
    <property type="evidence" value="ECO:0007669"/>
    <property type="project" value="UniProtKB-KW"/>
</dbReference>
<dbReference type="Pfam" id="PF00294">
    <property type="entry name" value="PfkB"/>
    <property type="match status" value="1"/>
</dbReference>
<dbReference type="AlphaFoldDB" id="A0A7W9FLW6"/>
<dbReference type="PANTHER" id="PTHR47098">
    <property type="entry name" value="PROTEIN MAK32"/>
    <property type="match status" value="1"/>
</dbReference>
<dbReference type="InterPro" id="IPR002173">
    <property type="entry name" value="Carboh/pur_kinase_PfkB_CS"/>
</dbReference>
<dbReference type="PANTHER" id="PTHR47098:SF2">
    <property type="entry name" value="PROTEIN MAK32"/>
    <property type="match status" value="1"/>
</dbReference>
<accession>A0A7W9FLW6</accession>
<evidence type="ECO:0000256" key="1">
    <source>
        <dbReference type="ARBA" id="ARBA00022679"/>
    </source>
</evidence>
<dbReference type="InterPro" id="IPR011611">
    <property type="entry name" value="PfkB_dom"/>
</dbReference>
<dbReference type="InterPro" id="IPR029056">
    <property type="entry name" value="Ribokinase-like"/>
</dbReference>
<keyword evidence="1" id="KW-0808">Transferase</keyword>
<evidence type="ECO:0000259" key="3">
    <source>
        <dbReference type="Pfam" id="PF00294"/>
    </source>
</evidence>
<dbReference type="SUPFAM" id="SSF53613">
    <property type="entry name" value="Ribokinase-like"/>
    <property type="match status" value="1"/>
</dbReference>
<organism evidence="4 5">
    <name type="scientific">Prosthecomicrobium pneumaticum</name>
    <dbReference type="NCBI Taxonomy" id="81895"/>
    <lineage>
        <taxon>Bacteria</taxon>
        <taxon>Pseudomonadati</taxon>
        <taxon>Pseudomonadota</taxon>
        <taxon>Alphaproteobacteria</taxon>
        <taxon>Hyphomicrobiales</taxon>
        <taxon>Kaistiaceae</taxon>
        <taxon>Prosthecomicrobium</taxon>
    </lineage>
</organism>
<proteinExistence type="predicted"/>
<dbReference type="PROSITE" id="PS00584">
    <property type="entry name" value="PFKB_KINASES_2"/>
    <property type="match status" value="1"/>
</dbReference>
<keyword evidence="5" id="KW-1185">Reference proteome</keyword>
<dbReference type="Gene3D" id="3.40.1190.20">
    <property type="match status" value="1"/>
</dbReference>